<dbReference type="InterPro" id="IPR015421">
    <property type="entry name" value="PyrdxlP-dep_Trfase_major"/>
</dbReference>
<proteinExistence type="predicted"/>
<dbReference type="NCBIfam" id="NF008687">
    <property type="entry name" value="PRK11706.1"/>
    <property type="match status" value="1"/>
</dbReference>
<dbReference type="SUPFAM" id="SSF53383">
    <property type="entry name" value="PLP-dependent transferases"/>
    <property type="match status" value="1"/>
</dbReference>
<dbReference type="Gene3D" id="3.90.1150.10">
    <property type="entry name" value="Aspartate Aminotransferase, domain 1"/>
    <property type="match status" value="1"/>
</dbReference>
<protein>
    <recommendedName>
        <fullName evidence="2">dTDP-4-amino-4,6-dideoxygalactose transaminase</fullName>
    </recommendedName>
</protein>
<sequence>MDIPFNKPYLSGNEFLYMKDAYDHGKISGDGLYSKKVHEFIETKFGTEKALFVTSCTAALDMSAILIDLKPGDEVIMPSYTFVSTANAILLRNAKIVFAEIEPDTLNIDPCDIMNKITDRTKAIFPIHYAGISCKMDEIQKIANKNNLIIVEDAAQGVNAKYKNKYLGTIGSIGCYSFHETKNYICGEGGAILINKAKYIERAEIIREKGTNRNKFFRGEIDKYTWVDIGSSYIGSDLLAAYLWAQFEKLDEIQQRRKTIYNRYYNGLTELAEKGLLRLPTIPSYSESNYHMFYIILKNESLRNKLLKELKKLKIGAVFHYIPLHLSTMGIKLGYNKGDFPLTEDLSNRLVRLPMYYELTDSEIDYIIKKTKEII</sequence>
<dbReference type="InterPro" id="IPR015422">
    <property type="entry name" value="PyrdxlP-dep_Trfase_small"/>
</dbReference>
<dbReference type="AlphaFoldDB" id="A0A0F9HJ14"/>
<dbReference type="PANTHER" id="PTHR30244:SF34">
    <property type="entry name" value="DTDP-4-AMINO-4,6-DIDEOXYGALACTOSE TRANSAMINASE"/>
    <property type="match status" value="1"/>
</dbReference>
<evidence type="ECO:0008006" key="2">
    <source>
        <dbReference type="Google" id="ProtNLM"/>
    </source>
</evidence>
<dbReference type="GO" id="GO:0000271">
    <property type="term" value="P:polysaccharide biosynthetic process"/>
    <property type="evidence" value="ECO:0007669"/>
    <property type="project" value="TreeGrafter"/>
</dbReference>
<dbReference type="FunFam" id="3.40.640.10:FF:000037">
    <property type="entry name" value="dTDP-4-amino-4,6-dideoxygalactose transaminase"/>
    <property type="match status" value="1"/>
</dbReference>
<dbReference type="GO" id="GO:0019180">
    <property type="term" value="F:dTDP-4-amino-4,6-dideoxygalactose transaminase activity"/>
    <property type="evidence" value="ECO:0007669"/>
    <property type="project" value="TreeGrafter"/>
</dbReference>
<dbReference type="Pfam" id="PF01041">
    <property type="entry name" value="DegT_DnrJ_EryC1"/>
    <property type="match status" value="1"/>
</dbReference>
<dbReference type="EMBL" id="LAZR01014988">
    <property type="protein sequence ID" value="KKM15107.1"/>
    <property type="molecule type" value="Genomic_DNA"/>
</dbReference>
<comment type="caution">
    <text evidence="1">The sequence shown here is derived from an EMBL/GenBank/DDBJ whole genome shotgun (WGS) entry which is preliminary data.</text>
</comment>
<reference evidence="1" key="1">
    <citation type="journal article" date="2015" name="Nature">
        <title>Complex archaea that bridge the gap between prokaryotes and eukaryotes.</title>
        <authorList>
            <person name="Spang A."/>
            <person name="Saw J.H."/>
            <person name="Jorgensen S.L."/>
            <person name="Zaremba-Niedzwiedzka K."/>
            <person name="Martijn J."/>
            <person name="Lind A.E."/>
            <person name="van Eijk R."/>
            <person name="Schleper C."/>
            <person name="Guy L."/>
            <person name="Ettema T.J."/>
        </authorList>
    </citation>
    <scope>NUCLEOTIDE SEQUENCE</scope>
</reference>
<dbReference type="InterPro" id="IPR000653">
    <property type="entry name" value="DegT/StrS_aminotransferase"/>
</dbReference>
<dbReference type="GO" id="GO:0030170">
    <property type="term" value="F:pyridoxal phosphate binding"/>
    <property type="evidence" value="ECO:0007669"/>
    <property type="project" value="TreeGrafter"/>
</dbReference>
<dbReference type="InterPro" id="IPR015424">
    <property type="entry name" value="PyrdxlP-dep_Trfase"/>
</dbReference>
<dbReference type="PANTHER" id="PTHR30244">
    <property type="entry name" value="TRANSAMINASE"/>
    <property type="match status" value="1"/>
</dbReference>
<name>A0A0F9HJ14_9ZZZZ</name>
<dbReference type="PIRSF" id="PIRSF000390">
    <property type="entry name" value="PLP_StrS"/>
    <property type="match status" value="1"/>
</dbReference>
<dbReference type="InterPro" id="IPR012749">
    <property type="entry name" value="WecE-like"/>
</dbReference>
<organism evidence="1">
    <name type="scientific">marine sediment metagenome</name>
    <dbReference type="NCBI Taxonomy" id="412755"/>
    <lineage>
        <taxon>unclassified sequences</taxon>
        <taxon>metagenomes</taxon>
        <taxon>ecological metagenomes</taxon>
    </lineage>
</organism>
<dbReference type="CDD" id="cd00616">
    <property type="entry name" value="AHBA_syn"/>
    <property type="match status" value="1"/>
</dbReference>
<accession>A0A0F9HJ14</accession>
<dbReference type="Gene3D" id="3.40.640.10">
    <property type="entry name" value="Type I PLP-dependent aspartate aminotransferase-like (Major domain)"/>
    <property type="match status" value="1"/>
</dbReference>
<gene>
    <name evidence="1" type="ORF">LCGC14_1699390</name>
</gene>
<dbReference type="NCBIfam" id="TIGR02379">
    <property type="entry name" value="ECA_wecE"/>
    <property type="match status" value="1"/>
</dbReference>
<evidence type="ECO:0000313" key="1">
    <source>
        <dbReference type="EMBL" id="KKM15107.1"/>
    </source>
</evidence>